<comment type="caution">
    <text evidence="1">The sequence shown here is derived from an EMBL/GenBank/DDBJ whole genome shotgun (WGS) entry which is preliminary data.</text>
</comment>
<dbReference type="OrthoDB" id="10154906at2759"/>
<dbReference type="Proteomes" id="UP000681722">
    <property type="component" value="Unassembled WGS sequence"/>
</dbReference>
<proteinExistence type="predicted"/>
<dbReference type="AlphaFoldDB" id="A0A815KCM3"/>
<keyword evidence="3" id="KW-1185">Reference proteome</keyword>
<name>A0A815KCM3_9BILA</name>
<gene>
    <name evidence="1" type="ORF">GPM918_LOCUS32937</name>
    <name evidence="2" type="ORF">SRO942_LOCUS33609</name>
</gene>
<evidence type="ECO:0000313" key="1">
    <source>
        <dbReference type="EMBL" id="CAF1394037.1"/>
    </source>
</evidence>
<organism evidence="1 3">
    <name type="scientific">Didymodactylos carnosus</name>
    <dbReference type="NCBI Taxonomy" id="1234261"/>
    <lineage>
        <taxon>Eukaryota</taxon>
        <taxon>Metazoa</taxon>
        <taxon>Spiralia</taxon>
        <taxon>Gnathifera</taxon>
        <taxon>Rotifera</taxon>
        <taxon>Eurotatoria</taxon>
        <taxon>Bdelloidea</taxon>
        <taxon>Philodinida</taxon>
        <taxon>Philodinidae</taxon>
        <taxon>Didymodactylos</taxon>
    </lineage>
</organism>
<dbReference type="EMBL" id="CAJNOQ010017152">
    <property type="protein sequence ID" value="CAF1394037.1"/>
    <property type="molecule type" value="Genomic_DNA"/>
</dbReference>
<evidence type="ECO:0000313" key="2">
    <source>
        <dbReference type="EMBL" id="CAF4288285.1"/>
    </source>
</evidence>
<reference evidence="1" key="1">
    <citation type="submission" date="2021-02" db="EMBL/GenBank/DDBJ databases">
        <authorList>
            <person name="Nowell W R."/>
        </authorList>
    </citation>
    <scope>NUCLEOTIDE SEQUENCE</scope>
</reference>
<dbReference type="Proteomes" id="UP000663829">
    <property type="component" value="Unassembled WGS sequence"/>
</dbReference>
<evidence type="ECO:0000313" key="3">
    <source>
        <dbReference type="Proteomes" id="UP000663829"/>
    </source>
</evidence>
<dbReference type="EMBL" id="CAJOBC010082563">
    <property type="protein sequence ID" value="CAF4288285.1"/>
    <property type="molecule type" value="Genomic_DNA"/>
</dbReference>
<protein>
    <submittedName>
        <fullName evidence="1">Uncharacterized protein</fullName>
    </submittedName>
</protein>
<accession>A0A815KCM3</accession>
<sequence length="107" mass="11814">MVISVVLLPSECKGGGKKYSSSCNSKSSSDHVNDVQQCLNNIHSEHNWGCVNANGGRCKCTVDTPYQNDWQGTFNEARKNLNSSCHGFQSMDGERHEGSMYLKYSCS</sequence>